<dbReference type="InterPro" id="IPR022770">
    <property type="entry name" value="IucA/IucC-like_C"/>
</dbReference>
<keyword evidence="4" id="KW-1185">Reference proteome</keyword>
<dbReference type="EMBL" id="SWCJ01000023">
    <property type="protein sequence ID" value="TKB50112.1"/>
    <property type="molecule type" value="Genomic_DNA"/>
</dbReference>
<dbReference type="InterPro" id="IPR024726">
    <property type="entry name" value="FhuF_C"/>
</dbReference>
<feature type="domain" description="Ferric siderophore reductase C-terminal" evidence="2">
    <location>
        <begin position="234"/>
        <end position="253"/>
    </location>
</feature>
<sequence>MATAGRIGHNLTWRSIPVMADAKAKLGTPLSKTQIPVSVHRLLSRYAEHCESVWQADQHHNWLPFTSKLTIKKAVHHFNQDRNEQNQHQLMQSAASLWSQWYFGLMLPPAALAAVVPINHRFQMKPKSLQAQFESGQPVAFQAQWQRSLLTPHEIMTDVMETWVEPVIHCLASLSGLTPRIFYGNVAAILDWLWQQQGSEQAQQLRQSMLYTRDLRNSEPMQGLLLPPPRQGQRRGCCLRFRLEDVPYCSGCPMTRRTPCP</sequence>
<dbReference type="Pfam" id="PF06276">
    <property type="entry name" value="FhuF"/>
    <property type="match status" value="1"/>
</dbReference>
<dbReference type="InterPro" id="IPR008090">
    <property type="entry name" value="Fe_iron_reduct"/>
</dbReference>
<reference evidence="3 4" key="1">
    <citation type="submission" date="2019-04" db="EMBL/GenBank/DDBJ databases">
        <authorList>
            <person name="Hwang J.C."/>
        </authorList>
    </citation>
    <scope>NUCLEOTIDE SEQUENCE [LARGE SCALE GENOMIC DNA]</scope>
    <source>
        <strain evidence="3 4">IMCC35002</strain>
    </source>
</reference>
<evidence type="ECO:0000313" key="4">
    <source>
        <dbReference type="Proteomes" id="UP000305675"/>
    </source>
</evidence>
<comment type="caution">
    <text evidence="3">The sequence shown here is derived from an EMBL/GenBank/DDBJ whole genome shotgun (WGS) entry which is preliminary data.</text>
</comment>
<accession>A0A4U1BGK6</accession>
<dbReference type="GO" id="GO:0003824">
    <property type="term" value="F:catalytic activity"/>
    <property type="evidence" value="ECO:0007669"/>
    <property type="project" value="UniProtKB-ARBA"/>
</dbReference>
<dbReference type="Pfam" id="PF11575">
    <property type="entry name" value="FhuF_C"/>
    <property type="match status" value="1"/>
</dbReference>
<dbReference type="OrthoDB" id="8993954at2"/>
<organism evidence="3 4">
    <name type="scientific">Ferrimonas aestuarii</name>
    <dbReference type="NCBI Taxonomy" id="2569539"/>
    <lineage>
        <taxon>Bacteria</taxon>
        <taxon>Pseudomonadati</taxon>
        <taxon>Pseudomonadota</taxon>
        <taxon>Gammaproteobacteria</taxon>
        <taxon>Alteromonadales</taxon>
        <taxon>Ferrimonadaceae</taxon>
        <taxon>Ferrimonas</taxon>
    </lineage>
</organism>
<dbReference type="AlphaFoldDB" id="A0A4U1BGK6"/>
<dbReference type="PRINTS" id="PR01714">
    <property type="entry name" value="2FE2SRDCTASE"/>
</dbReference>
<protein>
    <submittedName>
        <fullName evidence="3">Siderophore-iron reductase FhuF</fullName>
    </submittedName>
</protein>
<dbReference type="NCBIfam" id="TIGR03951">
    <property type="entry name" value="Fe_III_red_FhuF"/>
    <property type="match status" value="1"/>
</dbReference>
<dbReference type="Proteomes" id="UP000305675">
    <property type="component" value="Unassembled WGS sequence"/>
</dbReference>
<proteinExistence type="predicted"/>
<name>A0A4U1BGK6_9GAMM</name>
<dbReference type="GO" id="GO:0051537">
    <property type="term" value="F:2 iron, 2 sulfur cluster binding"/>
    <property type="evidence" value="ECO:0007669"/>
    <property type="project" value="InterPro"/>
</dbReference>
<gene>
    <name evidence="3" type="primary">fhuF</name>
    <name evidence="3" type="ORF">FCL42_19655</name>
</gene>
<feature type="domain" description="Aerobactin siderophore biosynthesis IucA/IucC-like C-terminal" evidence="1">
    <location>
        <begin position="96"/>
        <end position="221"/>
    </location>
</feature>
<evidence type="ECO:0000313" key="3">
    <source>
        <dbReference type="EMBL" id="TKB50112.1"/>
    </source>
</evidence>
<evidence type="ECO:0000259" key="1">
    <source>
        <dbReference type="Pfam" id="PF06276"/>
    </source>
</evidence>
<evidence type="ECO:0000259" key="2">
    <source>
        <dbReference type="Pfam" id="PF11575"/>
    </source>
</evidence>